<evidence type="ECO:0000313" key="1">
    <source>
        <dbReference type="EMBL" id="EAZ93874.1"/>
    </source>
</evidence>
<comment type="caution">
    <text evidence="1">The sequence shown here is derived from an EMBL/GenBank/DDBJ whole genome shotgun (WGS) entry which is preliminary data.</text>
</comment>
<sequence>MTCFIFMPNRNFMLMISLIFS</sequence>
<protein>
    <submittedName>
        <fullName evidence="1">Uncharacterized protein</fullName>
    </submittedName>
</protein>
<organism evidence="1 2">
    <name type="scientific">Crocosphaera chwakensis CCY0110</name>
    <dbReference type="NCBI Taxonomy" id="391612"/>
    <lineage>
        <taxon>Bacteria</taxon>
        <taxon>Bacillati</taxon>
        <taxon>Cyanobacteriota</taxon>
        <taxon>Cyanophyceae</taxon>
        <taxon>Oscillatoriophycideae</taxon>
        <taxon>Chroococcales</taxon>
        <taxon>Aphanothecaceae</taxon>
        <taxon>Crocosphaera</taxon>
        <taxon>Crocosphaera chwakensis</taxon>
    </lineage>
</organism>
<accession>A3IJ92</accession>
<dbReference type="Proteomes" id="UP000003781">
    <property type="component" value="Unassembled WGS sequence"/>
</dbReference>
<dbReference type="EMBL" id="AAXW01000002">
    <property type="protein sequence ID" value="EAZ93874.1"/>
    <property type="molecule type" value="Genomic_DNA"/>
</dbReference>
<reference evidence="1 2" key="1">
    <citation type="submission" date="2007-03" db="EMBL/GenBank/DDBJ databases">
        <authorList>
            <person name="Stal L."/>
            <person name="Ferriera S."/>
            <person name="Johnson J."/>
            <person name="Kravitz S."/>
            <person name="Beeson K."/>
            <person name="Sutton G."/>
            <person name="Rogers Y.-H."/>
            <person name="Friedman R."/>
            <person name="Frazier M."/>
            <person name="Venter J.C."/>
        </authorList>
    </citation>
    <scope>NUCLEOTIDE SEQUENCE [LARGE SCALE GENOMIC DNA]</scope>
    <source>
        <strain evidence="1 2">CCY0110</strain>
    </source>
</reference>
<name>A3IJ92_9CHRO</name>
<dbReference type="AlphaFoldDB" id="A3IJ92"/>
<proteinExistence type="predicted"/>
<evidence type="ECO:0000313" key="2">
    <source>
        <dbReference type="Proteomes" id="UP000003781"/>
    </source>
</evidence>
<keyword evidence="2" id="KW-1185">Reference proteome</keyword>
<gene>
    <name evidence="1" type="ORF">CY0110_18802</name>
</gene>